<evidence type="ECO:0000256" key="1">
    <source>
        <dbReference type="SAM" id="Phobius"/>
    </source>
</evidence>
<evidence type="ECO:0000313" key="2">
    <source>
        <dbReference type="EMBL" id="BCS97719.1"/>
    </source>
</evidence>
<accession>A0ABM7PJH5</accession>
<feature type="transmembrane region" description="Helical" evidence="1">
    <location>
        <begin position="27"/>
        <end position="48"/>
    </location>
</feature>
<proteinExistence type="predicted"/>
<keyword evidence="1" id="KW-0472">Membrane</keyword>
<dbReference type="RefSeq" id="WP_236889118.1">
    <property type="nucleotide sequence ID" value="NZ_AP024488.1"/>
</dbReference>
<name>A0ABM7PJH5_9BACT</name>
<keyword evidence="1" id="KW-0812">Transmembrane</keyword>
<dbReference type="InterPro" id="IPR005642">
    <property type="entry name" value="LysO"/>
</dbReference>
<dbReference type="Pfam" id="PF03956">
    <property type="entry name" value="Lys_export"/>
    <property type="match status" value="1"/>
</dbReference>
<protein>
    <recommendedName>
        <fullName evidence="4">DUF340 domain-containing protein</fullName>
    </recommendedName>
</protein>
<evidence type="ECO:0000313" key="3">
    <source>
        <dbReference type="Proteomes" id="UP001320148"/>
    </source>
</evidence>
<feature type="transmembrane region" description="Helical" evidence="1">
    <location>
        <begin position="60"/>
        <end position="86"/>
    </location>
</feature>
<dbReference type="EMBL" id="AP024488">
    <property type="protein sequence ID" value="BCS97719.1"/>
    <property type="molecule type" value="Genomic_DNA"/>
</dbReference>
<reference evidence="2 3" key="1">
    <citation type="submission" date="2021-02" db="EMBL/GenBank/DDBJ databases">
        <title>Complete genome of Desulfoluna sp. strain ASN36.</title>
        <authorList>
            <person name="Takahashi A."/>
            <person name="Kojima H."/>
            <person name="Fukui M."/>
        </authorList>
    </citation>
    <scope>NUCLEOTIDE SEQUENCE [LARGE SCALE GENOMIC DNA]</scope>
    <source>
        <strain evidence="2 3">ASN36</strain>
    </source>
</reference>
<keyword evidence="1" id="KW-1133">Transmembrane helix</keyword>
<evidence type="ECO:0008006" key="4">
    <source>
        <dbReference type="Google" id="ProtNLM"/>
    </source>
</evidence>
<gene>
    <name evidence="2" type="ORF">DSLASN_33510</name>
</gene>
<keyword evidence="3" id="KW-1185">Reference proteome</keyword>
<sequence length="107" mass="11223">MVEILVIMAVGMVIGYLLRQKKAVFAVIDRIVMAVIFLLLFVLGISVGLNETVVGSIHLIGIKALVLTLGAVAGSVLCCGIAYRFFFADTFAKSASDATGGEVTNEG</sequence>
<dbReference type="Proteomes" id="UP001320148">
    <property type="component" value="Chromosome"/>
</dbReference>
<organism evidence="2 3">
    <name type="scientific">Desulfoluna limicola</name>
    <dbReference type="NCBI Taxonomy" id="2810562"/>
    <lineage>
        <taxon>Bacteria</taxon>
        <taxon>Pseudomonadati</taxon>
        <taxon>Thermodesulfobacteriota</taxon>
        <taxon>Desulfobacteria</taxon>
        <taxon>Desulfobacterales</taxon>
        <taxon>Desulfolunaceae</taxon>
        <taxon>Desulfoluna</taxon>
    </lineage>
</organism>